<dbReference type="Proteomes" id="UP001596432">
    <property type="component" value="Unassembled WGS sequence"/>
</dbReference>
<dbReference type="Pfam" id="PF24035">
    <property type="entry name" value="DUF7344"/>
    <property type="match status" value="2"/>
</dbReference>
<proteinExistence type="predicted"/>
<reference evidence="2 3" key="1">
    <citation type="journal article" date="2019" name="Int. J. Syst. Evol. Microbiol.">
        <title>The Global Catalogue of Microorganisms (GCM) 10K type strain sequencing project: providing services to taxonomists for standard genome sequencing and annotation.</title>
        <authorList>
            <consortium name="The Broad Institute Genomics Platform"/>
            <consortium name="The Broad Institute Genome Sequencing Center for Infectious Disease"/>
            <person name="Wu L."/>
            <person name="Ma J."/>
        </authorList>
    </citation>
    <scope>NUCLEOTIDE SEQUENCE [LARGE SCALE GENOMIC DNA]</scope>
    <source>
        <strain evidence="2 3">XZYJT29</strain>
    </source>
</reference>
<dbReference type="InterPro" id="IPR036388">
    <property type="entry name" value="WH-like_DNA-bd_sf"/>
</dbReference>
<feature type="domain" description="DUF7344" evidence="1">
    <location>
        <begin position="126"/>
        <end position="198"/>
    </location>
</feature>
<evidence type="ECO:0000313" key="3">
    <source>
        <dbReference type="Proteomes" id="UP001596432"/>
    </source>
</evidence>
<name>A0ABD5XYW5_9EURY</name>
<sequence>MSTLEETPTRRFGNETLDALTNDARRHVLAALAGASGSMTERELAAELAAVDRDGDAESVGEEAVESAHVNLHHSHLPRLADAGLVSWDRSEGAVSPTNHPLLDDGRFEQLLRAGADEWEGVRACVANEHRRAVLDVVAARTGPVSRAAIARELAARDVSMSSSPDAVHSVEIQLHHVHLPKLDDAGLVDYDADAETVASSETDTSAVSDLLVGA</sequence>
<dbReference type="InterPro" id="IPR055768">
    <property type="entry name" value="DUF7344"/>
</dbReference>
<protein>
    <recommendedName>
        <fullName evidence="1">DUF7344 domain-containing protein</fullName>
    </recommendedName>
</protein>
<accession>A0ABD5XYW5</accession>
<evidence type="ECO:0000259" key="1">
    <source>
        <dbReference type="Pfam" id="PF24035"/>
    </source>
</evidence>
<dbReference type="AlphaFoldDB" id="A0ABD5XYW5"/>
<dbReference type="EMBL" id="JBHTAS010000001">
    <property type="protein sequence ID" value="MFC7140234.1"/>
    <property type="molecule type" value="Genomic_DNA"/>
</dbReference>
<dbReference type="Gene3D" id="1.10.10.10">
    <property type="entry name" value="Winged helix-like DNA-binding domain superfamily/Winged helix DNA-binding domain"/>
    <property type="match status" value="2"/>
</dbReference>
<comment type="caution">
    <text evidence="2">The sequence shown here is derived from an EMBL/GenBank/DDBJ whole genome shotgun (WGS) entry which is preliminary data.</text>
</comment>
<keyword evidence="3" id="KW-1185">Reference proteome</keyword>
<feature type="domain" description="DUF7344" evidence="1">
    <location>
        <begin position="18"/>
        <end position="95"/>
    </location>
</feature>
<evidence type="ECO:0000313" key="2">
    <source>
        <dbReference type="EMBL" id="MFC7140234.1"/>
    </source>
</evidence>
<dbReference type="GeneID" id="78820516"/>
<dbReference type="RefSeq" id="WP_274325799.1">
    <property type="nucleotide sequence ID" value="NZ_CP118158.1"/>
</dbReference>
<organism evidence="2 3">
    <name type="scientific">Halosimplex aquaticum</name>
    <dbReference type="NCBI Taxonomy" id="3026162"/>
    <lineage>
        <taxon>Archaea</taxon>
        <taxon>Methanobacteriati</taxon>
        <taxon>Methanobacteriota</taxon>
        <taxon>Stenosarchaea group</taxon>
        <taxon>Halobacteria</taxon>
        <taxon>Halobacteriales</taxon>
        <taxon>Haloarculaceae</taxon>
        <taxon>Halosimplex</taxon>
    </lineage>
</organism>
<gene>
    <name evidence="2" type="ORF">ACFQMA_10375</name>
</gene>